<keyword evidence="9" id="KW-0961">Cell wall biogenesis/degradation</keyword>
<dbReference type="Gene3D" id="3.40.710.10">
    <property type="entry name" value="DD-peptidase/beta-lactamase superfamily"/>
    <property type="match status" value="1"/>
</dbReference>
<evidence type="ECO:0000256" key="9">
    <source>
        <dbReference type="ARBA" id="ARBA00023316"/>
    </source>
</evidence>
<organism evidence="13 14">
    <name type="scientific">Latilactobacillus fuchuensis DSM 14340 = JCM 11249</name>
    <dbReference type="NCBI Taxonomy" id="1423747"/>
    <lineage>
        <taxon>Bacteria</taxon>
        <taxon>Bacillati</taxon>
        <taxon>Bacillota</taxon>
        <taxon>Bacilli</taxon>
        <taxon>Lactobacillales</taxon>
        <taxon>Lactobacillaceae</taxon>
        <taxon>Latilactobacillus</taxon>
    </lineage>
</organism>
<feature type="domain" description="Penicillin-binding protein dimerisation" evidence="12">
    <location>
        <begin position="67"/>
        <end position="307"/>
    </location>
</feature>
<evidence type="ECO:0000256" key="10">
    <source>
        <dbReference type="SAM" id="Phobius"/>
    </source>
</evidence>
<dbReference type="SUPFAM" id="SSF56601">
    <property type="entry name" value="beta-lactamase/transpeptidase-like"/>
    <property type="match status" value="1"/>
</dbReference>
<evidence type="ECO:0000259" key="11">
    <source>
        <dbReference type="Pfam" id="PF00905"/>
    </source>
</evidence>
<dbReference type="Pfam" id="PF03717">
    <property type="entry name" value="PBP_dimer"/>
    <property type="match status" value="1"/>
</dbReference>
<evidence type="ECO:0000313" key="14">
    <source>
        <dbReference type="Proteomes" id="UP000051264"/>
    </source>
</evidence>
<dbReference type="InterPro" id="IPR036138">
    <property type="entry name" value="PBP_dimer_sf"/>
</dbReference>
<keyword evidence="8 10" id="KW-0472">Membrane</keyword>
<dbReference type="InterPro" id="IPR005311">
    <property type="entry name" value="PBP_dimer"/>
</dbReference>
<evidence type="ECO:0000256" key="8">
    <source>
        <dbReference type="ARBA" id="ARBA00023136"/>
    </source>
</evidence>
<dbReference type="AlphaFoldDB" id="A0A0R1RSZ2"/>
<protein>
    <submittedName>
        <fullName evidence="13">Pbp2B2 protein</fullName>
    </submittedName>
</protein>
<keyword evidence="5" id="KW-0133">Cell shape</keyword>
<dbReference type="Gene3D" id="1.10.10.1230">
    <property type="entry name" value="Penicillin-binding protein, N-terminal non-catalytic domain, head sub-domain"/>
    <property type="match status" value="1"/>
</dbReference>
<dbReference type="Proteomes" id="UP000051264">
    <property type="component" value="Unassembled WGS sequence"/>
</dbReference>
<accession>A0A0R1RSZ2</accession>
<dbReference type="GO" id="GO:0008658">
    <property type="term" value="F:penicillin binding"/>
    <property type="evidence" value="ECO:0007669"/>
    <property type="project" value="InterPro"/>
</dbReference>
<keyword evidence="7 10" id="KW-1133">Transmembrane helix</keyword>
<keyword evidence="6" id="KW-0573">Peptidoglycan synthesis</keyword>
<dbReference type="Pfam" id="PF00905">
    <property type="entry name" value="Transpeptidase"/>
    <property type="match status" value="1"/>
</dbReference>
<keyword evidence="3" id="KW-1003">Cell membrane</keyword>
<dbReference type="PATRIC" id="fig|1423747.3.peg.515"/>
<dbReference type="eggNOG" id="COG0768">
    <property type="taxonomic scope" value="Bacteria"/>
</dbReference>
<dbReference type="GO" id="GO:0071555">
    <property type="term" value="P:cell wall organization"/>
    <property type="evidence" value="ECO:0007669"/>
    <property type="project" value="UniProtKB-KW"/>
</dbReference>
<sequence>MNIINRKPKKKQNREKSHIPFRLNFLFFIVFALFAALIIQLARLQVLGGASYQAMVNSTDKTIVTGNVPRGMVLDSKGRVLVGNSAKSAISYTKNMNVLSDKMYKEANELTQYLTVKTDTLSKRDQIDYYLSNPANLKKWNAKLPKSKKVAADGSELSTKKVYQSTIDLVEKTFTGLSDEQKQAAAIFKIMSGAYQLSTVYIKNSDVTDKEIAEISEHLTSLPGISVGTDWERSYPNGSSMRSIIGSVSTESQGLPEDSLKSLLAQGYSRNDRVGTSYLEKQYETVLHGSKSQSEVEVSANNQILSSSVLFKGQKGSNLNLTIDQTYQTQVEAALKKIYNQAKTAGATTYSDGAYAVAMNPKTGAILAMAGESNDRTTTEVSDDALGVINHTFVMGSAVKGATVMGGLMDGVITPTDNTLPDTPIYLVGTPVKKSVYPVGTFSSLTAQSALEVSSNIYMMHLIMKEANADYVANSKMNMSPDIFTKMRGYFNQFGLGQKTGIDLPGEAKGIEGATLDSGGNTLVGSALDLSYGNYDAYTLIQLAQYISTIANGGKRMKPYLVDSIQQTGTDGSLGKIETKTAPTVLNTIDAPQSYFNVVKEGMYNVVNGSNAWGTAHTLKDIKPTLAAKTGTAQSFARTDPNDSTSAQVETVTSSLVGFAPYDDPQIAIAVVFPNLTSDDGHYNTLLAREMITDYYKLNNIKE</sequence>
<evidence type="ECO:0000259" key="12">
    <source>
        <dbReference type="Pfam" id="PF03717"/>
    </source>
</evidence>
<reference evidence="13 14" key="1">
    <citation type="journal article" date="2015" name="Genome Announc.">
        <title>Expanding the biotechnology potential of lactobacilli through comparative genomics of 213 strains and associated genera.</title>
        <authorList>
            <person name="Sun Z."/>
            <person name="Harris H.M."/>
            <person name="McCann A."/>
            <person name="Guo C."/>
            <person name="Argimon S."/>
            <person name="Zhang W."/>
            <person name="Yang X."/>
            <person name="Jeffery I.B."/>
            <person name="Cooney J.C."/>
            <person name="Kagawa T.F."/>
            <person name="Liu W."/>
            <person name="Song Y."/>
            <person name="Salvetti E."/>
            <person name="Wrobel A."/>
            <person name="Rasinkangas P."/>
            <person name="Parkhill J."/>
            <person name="Rea M.C."/>
            <person name="O'Sullivan O."/>
            <person name="Ritari J."/>
            <person name="Douillard F.P."/>
            <person name="Paul Ross R."/>
            <person name="Yang R."/>
            <person name="Briner A.E."/>
            <person name="Felis G.E."/>
            <person name="de Vos W.M."/>
            <person name="Barrangou R."/>
            <person name="Klaenhammer T.R."/>
            <person name="Caufield P.W."/>
            <person name="Cui Y."/>
            <person name="Zhang H."/>
            <person name="O'Toole P.W."/>
        </authorList>
    </citation>
    <scope>NUCLEOTIDE SEQUENCE [LARGE SCALE GENOMIC DNA]</scope>
    <source>
        <strain evidence="13 14">DSM 14340</strain>
    </source>
</reference>
<comment type="caution">
    <text evidence="13">The sequence shown here is derived from an EMBL/GenBank/DDBJ whole genome shotgun (WGS) entry which is preliminary data.</text>
</comment>
<dbReference type="PANTHER" id="PTHR30627:SF2">
    <property type="entry name" value="PEPTIDOGLYCAN D,D-TRANSPEPTIDASE MRDA"/>
    <property type="match status" value="1"/>
</dbReference>
<evidence type="ECO:0000256" key="5">
    <source>
        <dbReference type="ARBA" id="ARBA00022960"/>
    </source>
</evidence>
<evidence type="ECO:0000256" key="3">
    <source>
        <dbReference type="ARBA" id="ARBA00022475"/>
    </source>
</evidence>
<dbReference type="STRING" id="1423747.FC69_GL000506"/>
<comment type="similarity">
    <text evidence="2">Belongs to the transpeptidase family.</text>
</comment>
<gene>
    <name evidence="13" type="ORF">FC69_GL000506</name>
</gene>
<dbReference type="PANTHER" id="PTHR30627">
    <property type="entry name" value="PEPTIDOGLYCAN D,D-TRANSPEPTIDASE"/>
    <property type="match status" value="1"/>
</dbReference>
<evidence type="ECO:0000256" key="1">
    <source>
        <dbReference type="ARBA" id="ARBA00004162"/>
    </source>
</evidence>
<evidence type="ECO:0000256" key="2">
    <source>
        <dbReference type="ARBA" id="ARBA00007171"/>
    </source>
</evidence>
<feature type="domain" description="Penicillin-binding protein transpeptidase" evidence="11">
    <location>
        <begin position="355"/>
        <end position="691"/>
    </location>
</feature>
<dbReference type="OrthoDB" id="9770103at2"/>
<dbReference type="EMBL" id="AZEX01000074">
    <property type="protein sequence ID" value="KRL58324.1"/>
    <property type="molecule type" value="Genomic_DNA"/>
</dbReference>
<evidence type="ECO:0000256" key="6">
    <source>
        <dbReference type="ARBA" id="ARBA00022984"/>
    </source>
</evidence>
<dbReference type="GO" id="GO:0009252">
    <property type="term" value="P:peptidoglycan biosynthetic process"/>
    <property type="evidence" value="ECO:0007669"/>
    <property type="project" value="UniProtKB-KW"/>
</dbReference>
<dbReference type="GO" id="GO:0005886">
    <property type="term" value="C:plasma membrane"/>
    <property type="evidence" value="ECO:0007669"/>
    <property type="project" value="UniProtKB-SubCell"/>
</dbReference>
<dbReference type="InterPro" id="IPR001460">
    <property type="entry name" value="PCN-bd_Tpept"/>
</dbReference>
<dbReference type="InterPro" id="IPR050515">
    <property type="entry name" value="Beta-lactam/transpept"/>
</dbReference>
<name>A0A0R1RSZ2_9LACO</name>
<proteinExistence type="inferred from homology"/>
<dbReference type="GO" id="GO:0008360">
    <property type="term" value="P:regulation of cell shape"/>
    <property type="evidence" value="ECO:0007669"/>
    <property type="project" value="UniProtKB-KW"/>
</dbReference>
<evidence type="ECO:0000256" key="7">
    <source>
        <dbReference type="ARBA" id="ARBA00022989"/>
    </source>
</evidence>
<evidence type="ECO:0000313" key="13">
    <source>
        <dbReference type="EMBL" id="KRL58324.1"/>
    </source>
</evidence>
<dbReference type="GO" id="GO:0071972">
    <property type="term" value="F:peptidoglycan L,D-transpeptidase activity"/>
    <property type="evidence" value="ECO:0007669"/>
    <property type="project" value="TreeGrafter"/>
</dbReference>
<keyword evidence="4 10" id="KW-0812">Transmembrane</keyword>
<dbReference type="Gene3D" id="3.90.1310.10">
    <property type="entry name" value="Penicillin-binding protein 2a (Domain 2)"/>
    <property type="match status" value="1"/>
</dbReference>
<comment type="subcellular location">
    <subcellularLocation>
        <location evidence="1">Cell membrane</location>
        <topology evidence="1">Single-pass membrane protein</topology>
    </subcellularLocation>
</comment>
<evidence type="ECO:0000256" key="4">
    <source>
        <dbReference type="ARBA" id="ARBA00022692"/>
    </source>
</evidence>
<dbReference type="SUPFAM" id="SSF56519">
    <property type="entry name" value="Penicillin binding protein dimerisation domain"/>
    <property type="match status" value="1"/>
</dbReference>
<feature type="transmembrane region" description="Helical" evidence="10">
    <location>
        <begin position="21"/>
        <end position="42"/>
    </location>
</feature>
<dbReference type="InterPro" id="IPR012338">
    <property type="entry name" value="Beta-lactam/transpept-like"/>
</dbReference>
<dbReference type="RefSeq" id="WP_056950815.1">
    <property type="nucleotide sequence ID" value="NZ_AZEX01000074.1"/>
</dbReference>